<dbReference type="Gramene" id="Kaladp0037s0286.1.v1.1">
    <property type="protein sequence ID" value="Kaladp0037s0286.1.v1.1"/>
    <property type="gene ID" value="Kaladp0037s0286.v1.1"/>
</dbReference>
<dbReference type="SMART" id="SM00571">
    <property type="entry name" value="DDT"/>
    <property type="match status" value="1"/>
</dbReference>
<dbReference type="GO" id="GO:0008270">
    <property type="term" value="F:zinc ion binding"/>
    <property type="evidence" value="ECO:0007669"/>
    <property type="project" value="UniProtKB-KW"/>
</dbReference>
<dbReference type="PROSITE" id="PS50827">
    <property type="entry name" value="DDT"/>
    <property type="match status" value="1"/>
</dbReference>
<dbReference type="Proteomes" id="UP000594263">
    <property type="component" value="Unplaced"/>
</dbReference>
<feature type="region of interest" description="Disordered" evidence="7">
    <location>
        <begin position="1"/>
        <end position="27"/>
    </location>
</feature>
<dbReference type="PROSITE" id="PS50016">
    <property type="entry name" value="ZF_PHD_2"/>
    <property type="match status" value="1"/>
</dbReference>
<proteinExistence type="predicted"/>
<keyword evidence="4" id="KW-0862">Zinc</keyword>
<dbReference type="GO" id="GO:0005634">
    <property type="term" value="C:nucleus"/>
    <property type="evidence" value="ECO:0007669"/>
    <property type="project" value="UniProtKB-SubCell"/>
</dbReference>
<dbReference type="InterPro" id="IPR019787">
    <property type="entry name" value="Znf_PHD-finger"/>
</dbReference>
<dbReference type="OMA" id="GGECKEV"/>
<dbReference type="InterPro" id="IPR013083">
    <property type="entry name" value="Znf_RING/FYVE/PHD"/>
</dbReference>
<dbReference type="CDD" id="cd15539">
    <property type="entry name" value="PHD1_AIRE"/>
    <property type="match status" value="1"/>
</dbReference>
<keyword evidence="2" id="KW-0479">Metal-binding</keyword>
<protein>
    <submittedName>
        <fullName evidence="10">Uncharacterized protein</fullName>
    </submittedName>
</protein>
<dbReference type="InterPro" id="IPR019786">
    <property type="entry name" value="Zinc_finger_PHD-type_CS"/>
</dbReference>
<dbReference type="EnsemblPlants" id="Kaladp0037s0286.1.v1.1">
    <property type="protein sequence ID" value="Kaladp0037s0286.1.v1.1"/>
    <property type="gene ID" value="Kaladp0037s0286.v1.1"/>
</dbReference>
<sequence length="1691" mass="189349">MEQLLGKTVNLPGRALSSGTVTSYDSTSDSYLITDHDGASQQFTSSELAALLERRQALIQSKPRRRGRTADGNQPRHGGDLQSGNVVGEGSGRGACESGCVDNRVSVASVRSVDGLNRECDSVCEVPVEYGSVEQRKFGFDLNLAANDTSDDQLDESGGRFDLNLGCDQLMDVSIDVDQDHYLTGGCGLDGAGQGAKFKKAKIGSPNADSVVAREGEEDFFSRDINIKSTMAVSNASNISSPADHLKEAPSPDVTLPNNQHVDDAVAYQNVTRGRRRRRQTSDTLTSISEPVLRRSARKSGATFLSSRVAPVYMYSIDQNSGKRSFLDIVDMSPSNVTRNLTEEGSPCEELEGVNPPPTKLQLPESSQDLNLDGTSMLDLISIYSFIRSFSTILFLSPFEMEDFCAALKCKAPTSLLDQTHVTLLQSLRKHLQFLSSEGSQSASDCLRSLNWDFLDPVTWPLFITEYLLIMKPEFDIRRLNLADIDYYKQPESLKVEILRILCDDLVDTECIRAEINRRSLVDDHEADSRVTNIRDSKRRRANMDLFNGSSMTGEIMDENNDWNSDECCLCKVDGSLICCDGCPAAYHARCVGVASDLLPEGDWYCPECNIDRNKSWKKHRVSLRGAESLGVDPDGRIYLESCGCLLVLDSHEDNSAISYYCRNDLDAVIQVLRSSDIRYAGILNAISQHWGISVHQSERMTDPTSQNRDVLMSKEDSSQSHLPLESSEIFSNRVGIADGRNEEHVCNANICDHVKTVHQIFSSEGSADISHVQATMELQNSENSRGDLSKGPAEVSILKPELPENLTSVSVPLINDSGHMKVEQNLDSSAHAHPAGVLSIQTRNSLEDLKVIYSNHYSLAKVASSVAEDLFGKRSDKTNKLFLKSHEESLSSQLKAIIKKCSRYCWSGIRDLKFDAQTEKCGWCYCCKAPDVDIDCLFRLIYTRPSWKDLDSRPIDHPSKWCGKGHLVDIISYILFIESRLQGLLLGPWLNPQHSANWSKSVLKSFDVASVKYALLTLESNLHHLAFSAEWSNYVDSAHTLGSASYAVTSSSCLGLKHGVSRKRGRSRHADSEPLPTSNAATDLDFFWWRGGRTSRRLFNWKVLPHSSVLKAARQAAGGQKIPGIHYPEASEFAKRRKNSVWRAAVENSSSVEQIAFLIRELDSNIKWNDIENTNPLTKIDKKSAKASRLFKKVIIRRKKLDGTVVKYLLDFGKRKIIPEIVGTHGFMFEESASERKKYWLEESLVPVHMVKSFEENRICRKNYKMKSGKLFDGKLKKGCYRPKDFSYLFSRAEKLEICECGHCGKSVPIRESVRCQFCEGYFHKRHARRSKGKDLAGNTYSCFKCHQDNLIKVETKKDRLRTLRIKKVTVTPKPVPQGKIRVFSRVAVTAKSRSNEAVMQIPLRRSSRKIKFKYAPIRKKKRSPRKTKFVPVCKQKAVGRKRGRPAKAEKSEPTKVKDITPRKKRTRVHHSYWLNGLKLTKNPDDERVVKFRKEKLLVPTEDLNVILNQPICTICSQFTSQLIYICCEVCEGWFHGGAFGVDADSANYIIGFRCHSCCKRSPPVCPVPLERNLDGTGVFSKNKYSSGGSPSLKQLSVESLRDCRQSDQIGEVVSKEGKSGMQHPDQIHHVDVLPRTELERIANGTETNLHVDMEGVLQTEISEHHTEKGCADLVKVHSLSPDLLQQEQT</sequence>
<evidence type="ECO:0000313" key="11">
    <source>
        <dbReference type="Proteomes" id="UP000594263"/>
    </source>
</evidence>
<comment type="subcellular location">
    <subcellularLocation>
        <location evidence="1">Nucleus</location>
    </subcellularLocation>
</comment>
<dbReference type="SMART" id="SM00249">
    <property type="entry name" value="PHD"/>
    <property type="match status" value="3"/>
</dbReference>
<evidence type="ECO:0000256" key="1">
    <source>
        <dbReference type="ARBA" id="ARBA00004123"/>
    </source>
</evidence>
<organism evidence="10 11">
    <name type="scientific">Kalanchoe fedtschenkoi</name>
    <name type="common">Lavender scallops</name>
    <name type="synonym">South American air plant</name>
    <dbReference type="NCBI Taxonomy" id="63787"/>
    <lineage>
        <taxon>Eukaryota</taxon>
        <taxon>Viridiplantae</taxon>
        <taxon>Streptophyta</taxon>
        <taxon>Embryophyta</taxon>
        <taxon>Tracheophyta</taxon>
        <taxon>Spermatophyta</taxon>
        <taxon>Magnoliopsida</taxon>
        <taxon>eudicotyledons</taxon>
        <taxon>Gunneridae</taxon>
        <taxon>Pentapetalae</taxon>
        <taxon>Saxifragales</taxon>
        <taxon>Crassulaceae</taxon>
        <taxon>Kalanchoe</taxon>
    </lineage>
</organism>
<evidence type="ECO:0000256" key="6">
    <source>
        <dbReference type="PROSITE-ProRule" id="PRU00146"/>
    </source>
</evidence>
<dbReference type="InterPro" id="IPR056618">
    <property type="entry name" value="Chromo_PTM"/>
</dbReference>
<feature type="region of interest" description="Disordered" evidence="7">
    <location>
        <begin position="59"/>
        <end position="90"/>
    </location>
</feature>
<evidence type="ECO:0000313" key="10">
    <source>
        <dbReference type="EnsemblPlants" id="Kaladp0037s0286.1.v1.1"/>
    </source>
</evidence>
<evidence type="ECO:0000256" key="4">
    <source>
        <dbReference type="ARBA" id="ARBA00022833"/>
    </source>
</evidence>
<dbReference type="InterPro" id="IPR001965">
    <property type="entry name" value="Znf_PHD"/>
</dbReference>
<dbReference type="PANTHER" id="PTHR46508">
    <property type="entry name" value="PHD FINGER FAMILY PROTEIN"/>
    <property type="match status" value="1"/>
</dbReference>
<feature type="domain" description="PHD-type" evidence="8">
    <location>
        <begin position="565"/>
        <end position="612"/>
    </location>
</feature>
<feature type="compositionally biased region" description="Low complexity" evidence="7">
    <location>
        <begin position="17"/>
        <end position="27"/>
    </location>
</feature>
<keyword evidence="5" id="KW-0539">Nucleus</keyword>
<feature type="region of interest" description="Disordered" evidence="7">
    <location>
        <begin position="1442"/>
        <end position="1464"/>
    </location>
</feature>
<dbReference type="Pfam" id="PF02791">
    <property type="entry name" value="DDT"/>
    <property type="match status" value="1"/>
</dbReference>
<evidence type="ECO:0000256" key="2">
    <source>
        <dbReference type="ARBA" id="ARBA00022723"/>
    </source>
</evidence>
<reference evidence="10" key="1">
    <citation type="submission" date="2021-01" db="UniProtKB">
        <authorList>
            <consortium name="EnsemblPlants"/>
        </authorList>
    </citation>
    <scope>IDENTIFICATION</scope>
</reference>
<keyword evidence="11" id="KW-1185">Reference proteome</keyword>
<evidence type="ECO:0000256" key="5">
    <source>
        <dbReference type="ARBA" id="ARBA00023242"/>
    </source>
</evidence>
<dbReference type="SUPFAM" id="SSF57903">
    <property type="entry name" value="FYVE/PHD zinc finger"/>
    <property type="match status" value="2"/>
</dbReference>
<dbReference type="Pfam" id="PF00628">
    <property type="entry name" value="PHD"/>
    <property type="match status" value="1"/>
</dbReference>
<dbReference type="PROSITE" id="PS01359">
    <property type="entry name" value="ZF_PHD_1"/>
    <property type="match status" value="1"/>
</dbReference>
<evidence type="ECO:0000259" key="9">
    <source>
        <dbReference type="PROSITE" id="PS50827"/>
    </source>
</evidence>
<evidence type="ECO:0000256" key="3">
    <source>
        <dbReference type="ARBA" id="ARBA00022771"/>
    </source>
</evidence>
<evidence type="ECO:0000256" key="7">
    <source>
        <dbReference type="SAM" id="MobiDB-lite"/>
    </source>
</evidence>
<keyword evidence="3 6" id="KW-0863">Zinc-finger</keyword>
<dbReference type="PANTHER" id="PTHR46508:SF5">
    <property type="entry name" value="PHD-FINGER AND DNA BINDING DOMAIN-CONTAINING PROTEIN"/>
    <property type="match status" value="1"/>
</dbReference>
<feature type="domain" description="DDT" evidence="9">
    <location>
        <begin position="374"/>
        <end position="434"/>
    </location>
</feature>
<dbReference type="Pfam" id="PF24294">
    <property type="entry name" value="Chromo_PTM"/>
    <property type="match status" value="1"/>
</dbReference>
<feature type="compositionally biased region" description="Basic and acidic residues" evidence="7">
    <location>
        <begin position="1448"/>
        <end position="1463"/>
    </location>
</feature>
<name>A0A7N0TI30_KALFE</name>
<dbReference type="InterPro" id="IPR011011">
    <property type="entry name" value="Znf_FYVE_PHD"/>
</dbReference>
<dbReference type="InterPro" id="IPR018501">
    <property type="entry name" value="DDT_dom"/>
</dbReference>
<evidence type="ECO:0000259" key="8">
    <source>
        <dbReference type="PROSITE" id="PS50016"/>
    </source>
</evidence>
<dbReference type="Gene3D" id="3.30.40.10">
    <property type="entry name" value="Zinc/RING finger domain, C3HC4 (zinc finger)"/>
    <property type="match status" value="2"/>
</dbReference>
<accession>A0A7N0TI30</accession>